<comment type="caution">
    <text evidence="1">The sequence shown here is derived from an EMBL/GenBank/DDBJ whole genome shotgun (WGS) entry which is preliminary data.</text>
</comment>
<accession>A0A645C1T3</accession>
<evidence type="ECO:0000313" key="1">
    <source>
        <dbReference type="EMBL" id="MPM69313.1"/>
    </source>
</evidence>
<name>A0A645C1T3_9ZZZZ</name>
<reference evidence="1" key="1">
    <citation type="submission" date="2019-08" db="EMBL/GenBank/DDBJ databases">
        <authorList>
            <person name="Kucharzyk K."/>
            <person name="Murdoch R.W."/>
            <person name="Higgins S."/>
            <person name="Loffler F."/>
        </authorList>
    </citation>
    <scope>NUCLEOTIDE SEQUENCE</scope>
</reference>
<gene>
    <name evidence="1" type="ORF">SDC9_116258</name>
</gene>
<proteinExistence type="predicted"/>
<organism evidence="1">
    <name type="scientific">bioreactor metagenome</name>
    <dbReference type="NCBI Taxonomy" id="1076179"/>
    <lineage>
        <taxon>unclassified sequences</taxon>
        <taxon>metagenomes</taxon>
        <taxon>ecological metagenomes</taxon>
    </lineage>
</organism>
<sequence length="451" mass="48566">MGLTILHHGGWNHLPRSQQRDPVGQGAAIGGPDNVFKAFGGDRILFVGQLQQFRFMNGDVVPGQLLGDVASFQPGDQMDAGSADHGSHLFDGDVAVAAQIRHIAAIMFIGKNQSDAQIMFLKGSKDPVSAFPVFRRRDPAAFVYCRSGFQNGEHQIEIRPQAFGVKFHIQKLMDNISGVDKGLNVGDGARTHGGTDQRFTMADADGLPAQQGSAFEHLDGAADHPGLGGVHGHGFELDCHDGGDIDDQFRLREERNDFKFVERNWPPHRGVFHGAGQRRVKPPLGHRLMDIHVIVIIGVAVGEDRVRPEFPDLGDDRPAGTVINFNAPILLLQIDIFGDAQNPADLGGFAGADGTDFRFFRRGGVAFVAGGKMHQPDLCSGVGEFTDGAAHADDFIVGMGAEDQNFHDSDSLDSNRFRFSAGSGCYDTSSSSRAVLPPVSGGFHGRRIRSG</sequence>
<dbReference type="AlphaFoldDB" id="A0A645C1T3"/>
<protein>
    <submittedName>
        <fullName evidence="1">Uncharacterized protein</fullName>
    </submittedName>
</protein>
<dbReference type="EMBL" id="VSSQ01022789">
    <property type="protein sequence ID" value="MPM69313.1"/>
    <property type="molecule type" value="Genomic_DNA"/>
</dbReference>